<gene>
    <name evidence="1" type="ORF">EMK97_00865</name>
</gene>
<protein>
    <recommendedName>
        <fullName evidence="3">START domain-containing protein</fullName>
    </recommendedName>
</protein>
<dbReference type="OrthoDB" id="5734556at2"/>
<evidence type="ECO:0000313" key="1">
    <source>
        <dbReference type="EMBL" id="QBG34389.1"/>
    </source>
</evidence>
<evidence type="ECO:0000313" key="2">
    <source>
        <dbReference type="Proteomes" id="UP000290244"/>
    </source>
</evidence>
<dbReference type="SUPFAM" id="SSF55961">
    <property type="entry name" value="Bet v1-like"/>
    <property type="match status" value="1"/>
</dbReference>
<proteinExistence type="predicted"/>
<keyword evidence="2" id="KW-1185">Reference proteome</keyword>
<dbReference type="Proteomes" id="UP000290244">
    <property type="component" value="Chromosome"/>
</dbReference>
<dbReference type="EMBL" id="CP034759">
    <property type="protein sequence ID" value="QBG34389.1"/>
    <property type="molecule type" value="Genomic_DNA"/>
</dbReference>
<dbReference type="InterPro" id="IPR023393">
    <property type="entry name" value="START-like_dom_sf"/>
</dbReference>
<organism evidence="1 2">
    <name type="scientific">Litorilituus sediminis</name>
    <dbReference type="NCBI Taxonomy" id="718192"/>
    <lineage>
        <taxon>Bacteria</taxon>
        <taxon>Pseudomonadati</taxon>
        <taxon>Pseudomonadota</taxon>
        <taxon>Gammaproteobacteria</taxon>
        <taxon>Alteromonadales</taxon>
        <taxon>Colwelliaceae</taxon>
        <taxon>Litorilituus</taxon>
    </lineage>
</organism>
<evidence type="ECO:0008006" key="3">
    <source>
        <dbReference type="Google" id="ProtNLM"/>
    </source>
</evidence>
<sequence>MKYSLLKYYWLIILVVSTGLLLNEAFAASQEQAQWTLWRNNEQLKVSYRNIRRPQLSSKTKLLEIKASAYVSSSISGFLLFIQDIDNISAWLDNADKGQLINQFSENKNQFYIHFAGLWPIKPRLLVLRSHYWQKPDLSVEIKLTDDNDFQNNNIQAPYSDAIRIHIHRAHWRISPQLSIDNQQTLFIEYQFIADAGGKVPQWLANHFALKSIWQTMENITRLLPSSQWQQHTITGIEEITPEPTSP</sequence>
<dbReference type="KEGG" id="lsd:EMK97_00865"/>
<dbReference type="AlphaFoldDB" id="A0A4P6P373"/>
<dbReference type="RefSeq" id="WP_130598551.1">
    <property type="nucleotide sequence ID" value="NZ_CP034759.1"/>
</dbReference>
<name>A0A4P6P373_9GAMM</name>
<accession>A0A4P6P373</accession>
<dbReference type="Gene3D" id="3.30.530.20">
    <property type="match status" value="1"/>
</dbReference>
<reference evidence="1 2" key="1">
    <citation type="submission" date="2018-12" db="EMBL/GenBank/DDBJ databases">
        <title>Complete genome of Litorilituus sediminis.</title>
        <authorList>
            <person name="Liu A."/>
            <person name="Rong J."/>
        </authorList>
    </citation>
    <scope>NUCLEOTIDE SEQUENCE [LARGE SCALE GENOMIC DNA]</scope>
    <source>
        <strain evidence="1 2">JCM 17549</strain>
    </source>
</reference>